<protein>
    <submittedName>
        <fullName evidence="1">Cyclase dehydrase</fullName>
    </submittedName>
</protein>
<evidence type="ECO:0000313" key="1">
    <source>
        <dbReference type="EMBL" id="KMO27997.1"/>
    </source>
</evidence>
<accession>A0A0J6S357</accession>
<comment type="caution">
    <text evidence="1">The sequence shown here is derived from an EMBL/GenBank/DDBJ whole genome shotgun (WGS) entry which is preliminary data.</text>
</comment>
<reference evidence="1 2" key="1">
    <citation type="submission" date="2015-03" db="EMBL/GenBank/DDBJ databases">
        <title>Genome sequencing of Methylobacterium aquaticum DSM16371 type strain.</title>
        <authorList>
            <person name="Chaudhry V."/>
            <person name="Patil P.B."/>
        </authorList>
    </citation>
    <scope>NUCLEOTIDE SEQUENCE [LARGE SCALE GENOMIC DNA]</scope>
    <source>
        <strain evidence="1 2">DSM 16371</strain>
    </source>
</reference>
<name>A0A0J6S357_9HYPH</name>
<dbReference type="EMBL" id="LABX01000274">
    <property type="protein sequence ID" value="KMO27997.1"/>
    <property type="molecule type" value="Genomic_DNA"/>
</dbReference>
<dbReference type="Proteomes" id="UP000035929">
    <property type="component" value="Unassembled WGS sequence"/>
</dbReference>
<dbReference type="PATRIC" id="fig|270351.6.peg.4107"/>
<proteinExistence type="predicted"/>
<gene>
    <name evidence="1" type="ORF">VP06_28970</name>
</gene>
<dbReference type="AlphaFoldDB" id="A0A0J6S357"/>
<sequence length="187" mass="19634">MTHSPMTRTVDPRTRSAHDALARGLGWFSIGLGLAEILAPRALCRALGLQGREALVQAYGAREVATGAAILMSHDPTPWLWGRVAGDALDLATLATGFEGDNPRTGTLALATVAVAGVTLADIVCVQGLTADKRPAQPGVYEYHNRSGYPHGLAAAHGAASNLAVPRDFRIPDALRPWREGRPVAGS</sequence>
<evidence type="ECO:0000313" key="2">
    <source>
        <dbReference type="Proteomes" id="UP000035929"/>
    </source>
</evidence>
<organism evidence="1 2">
    <name type="scientific">Methylobacterium aquaticum</name>
    <dbReference type="NCBI Taxonomy" id="270351"/>
    <lineage>
        <taxon>Bacteria</taxon>
        <taxon>Pseudomonadati</taxon>
        <taxon>Pseudomonadota</taxon>
        <taxon>Alphaproteobacteria</taxon>
        <taxon>Hyphomicrobiales</taxon>
        <taxon>Methylobacteriaceae</taxon>
        <taxon>Methylobacterium</taxon>
    </lineage>
</organism>